<evidence type="ECO:0000256" key="4">
    <source>
        <dbReference type="ARBA" id="ARBA00023159"/>
    </source>
</evidence>
<dbReference type="PROSITE" id="PS51094">
    <property type="entry name" value="PTS_EIIA_TYPE_2"/>
    <property type="match status" value="1"/>
</dbReference>
<dbReference type="Gene3D" id="1.10.1790.10">
    <property type="entry name" value="PRD domain"/>
    <property type="match status" value="2"/>
</dbReference>
<dbReference type="PANTHER" id="PTHR30185:SF18">
    <property type="entry name" value="TRANSCRIPTIONAL REGULATOR MTLR"/>
    <property type="match status" value="1"/>
</dbReference>
<dbReference type="CDD" id="cd05568">
    <property type="entry name" value="PTS_IIB_bgl_like"/>
    <property type="match status" value="1"/>
</dbReference>
<dbReference type="InterPro" id="IPR050661">
    <property type="entry name" value="BglG_antiterminators"/>
</dbReference>
<evidence type="ECO:0000259" key="6">
    <source>
        <dbReference type="PROSITE" id="PS51094"/>
    </source>
</evidence>
<dbReference type="EMBL" id="RKMG01000002">
    <property type="protein sequence ID" value="RPA65079.1"/>
    <property type="molecule type" value="Genomic_DNA"/>
</dbReference>
<protein>
    <submittedName>
        <fullName evidence="9">PRD domain-containing protein</fullName>
    </submittedName>
</protein>
<evidence type="ECO:0000313" key="10">
    <source>
        <dbReference type="Proteomes" id="UP000273977"/>
    </source>
</evidence>
<feature type="domain" description="PTS EIIB type-2" evidence="7">
    <location>
        <begin position="411"/>
        <end position="503"/>
    </location>
</feature>
<dbReference type="Pfam" id="PF08279">
    <property type="entry name" value="HTH_11"/>
    <property type="match status" value="1"/>
</dbReference>
<dbReference type="SUPFAM" id="SSF63520">
    <property type="entry name" value="PTS-regulatory domain, PRD"/>
    <property type="match status" value="2"/>
</dbReference>
<evidence type="ECO:0000313" key="9">
    <source>
        <dbReference type="EMBL" id="RPA65079.1"/>
    </source>
</evidence>
<dbReference type="AlphaFoldDB" id="A0A3N4GQ89"/>
<sequence>MKQPTINHTEIEIIQFLFDKQGDYIPSKEIALHLNLSDKTIRKYIQNLFTVVSAYGGHIEMKKGSGYQLHIEDHQTFYQLMEFIKNQRFDVEGSNLLTDSEDRERFILNTILLENQQVTIDDLVDRMFISRSTVSNLVQMIKSRIKDFRLNLIYDQDGYITITGDEMDKRRFILNYFYTTKSVDYINSELFDYQFEGFSMETIFIIVLEICREFEVILSDYVLQNLVMHIALAIKRNEKGFVLENPNLETPVTYTKELFVAEKIIANIEQLIDVHFPKHEAAYIALHLKSKANHSNLLVEGEEDELEQQIMTALYRLDALKVDQFAIDHQLILGLKVHFEPLLTRLANDLTLDNPLYDEIDEKYGPLLQATKQAFASMPALASYQVSDHEWAYILLHILAAVERHKQEMKVNVIVICATGLGSAQMLKNRLENEFAQNFHIVDVISYYQLNDRKLENVDLIISTIDISTSFYHVPVVKVSVFLNKQDVDTLNAYIHSPKSPKQGLEAQGQAKKEIQDLFARYFSPQRFIVFEGPITRDEALIAMASRLTDIKEIDFYQDLTNQIQIREQFGSLAFSDQVAFPHPAQPVGINSEIVVGVVADGLDWDDDHQQIQLIFLMSHSKIANKGLDTINNGLAEFISHQEGVSAFVKKATFEHFKRMFMENIFE</sequence>
<evidence type="ECO:0000256" key="5">
    <source>
        <dbReference type="ARBA" id="ARBA00023163"/>
    </source>
</evidence>
<dbReference type="GO" id="GO:0009401">
    <property type="term" value="P:phosphoenolpyruvate-dependent sugar phosphotransferase system"/>
    <property type="evidence" value="ECO:0007669"/>
    <property type="project" value="InterPro"/>
</dbReference>
<dbReference type="SUPFAM" id="SSF55804">
    <property type="entry name" value="Phoshotransferase/anion transport protein"/>
    <property type="match status" value="1"/>
</dbReference>
<dbReference type="InterPro" id="IPR011608">
    <property type="entry name" value="PRD"/>
</dbReference>
<reference evidence="9 10" key="1">
    <citation type="submission" date="2018-11" db="EMBL/GenBank/DDBJ databases">
        <title>Aerococcus sp. SJQ22, whole genome shotgun sequence.</title>
        <authorList>
            <person name="Sun L."/>
            <person name="Gao X."/>
            <person name="Chen W."/>
            <person name="Huang K."/>
        </authorList>
    </citation>
    <scope>NUCLEOTIDE SEQUENCE [LARGE SCALE GENOMIC DNA]</scope>
    <source>
        <strain evidence="9 10">SJQ22</strain>
    </source>
</reference>
<evidence type="ECO:0000259" key="7">
    <source>
        <dbReference type="PROSITE" id="PS51099"/>
    </source>
</evidence>
<gene>
    <name evidence="9" type="ORF">EF384_01330</name>
</gene>
<keyword evidence="3" id="KW-0805">Transcription regulation</keyword>
<keyword evidence="5" id="KW-0804">Transcription</keyword>
<evidence type="ECO:0000256" key="1">
    <source>
        <dbReference type="ARBA" id="ARBA00022679"/>
    </source>
</evidence>
<accession>A0A3N4GQ89</accession>
<feature type="domain" description="PRD" evidence="8">
    <location>
        <begin position="190"/>
        <end position="298"/>
    </location>
</feature>
<dbReference type="Pfam" id="PF00874">
    <property type="entry name" value="PRD"/>
    <property type="match status" value="2"/>
</dbReference>
<dbReference type="PANTHER" id="PTHR30185">
    <property type="entry name" value="CRYPTIC BETA-GLUCOSIDE BGL OPERON ANTITERMINATOR"/>
    <property type="match status" value="1"/>
</dbReference>
<proteinExistence type="predicted"/>
<dbReference type="InterPro" id="IPR036095">
    <property type="entry name" value="PTS_EIIB-like_sf"/>
</dbReference>
<dbReference type="OrthoDB" id="3710983at2"/>
<comment type="caution">
    <text evidence="9">The sequence shown here is derived from an EMBL/GenBank/DDBJ whole genome shotgun (WGS) entry which is preliminary data.</text>
</comment>
<dbReference type="Gene3D" id="3.40.50.2300">
    <property type="match status" value="1"/>
</dbReference>
<dbReference type="InterPro" id="IPR007737">
    <property type="entry name" value="Mga_HTH"/>
</dbReference>
<keyword evidence="1" id="KW-0808">Transferase</keyword>
<dbReference type="Pfam" id="PF05043">
    <property type="entry name" value="Mga"/>
    <property type="match status" value="1"/>
</dbReference>
<dbReference type="InterPro" id="IPR016152">
    <property type="entry name" value="PTrfase/Anion_transptr"/>
</dbReference>
<keyword evidence="2" id="KW-0677">Repeat</keyword>
<dbReference type="InterPro" id="IPR013196">
    <property type="entry name" value="HTH_11"/>
</dbReference>
<dbReference type="Gene3D" id="1.10.10.10">
    <property type="entry name" value="Winged helix-like DNA-binding domain superfamily/Winged helix DNA-binding domain"/>
    <property type="match status" value="1"/>
</dbReference>
<dbReference type="InterPro" id="IPR013011">
    <property type="entry name" value="PTS_EIIB_2"/>
</dbReference>
<dbReference type="RefSeq" id="WP_123779182.1">
    <property type="nucleotide sequence ID" value="NZ_RKMG01000002.1"/>
</dbReference>
<evidence type="ECO:0000256" key="3">
    <source>
        <dbReference type="ARBA" id="ARBA00023015"/>
    </source>
</evidence>
<dbReference type="Pfam" id="PF02302">
    <property type="entry name" value="PTS_IIB"/>
    <property type="match status" value="1"/>
</dbReference>
<keyword evidence="4" id="KW-0010">Activator</keyword>
<dbReference type="Pfam" id="PF00359">
    <property type="entry name" value="PTS_EIIA_2"/>
    <property type="match status" value="1"/>
</dbReference>
<dbReference type="GO" id="GO:0008982">
    <property type="term" value="F:protein-N(PI)-phosphohistidine-sugar phosphotransferase activity"/>
    <property type="evidence" value="ECO:0007669"/>
    <property type="project" value="InterPro"/>
</dbReference>
<keyword evidence="10" id="KW-1185">Reference proteome</keyword>
<dbReference type="Gene3D" id="3.40.930.10">
    <property type="entry name" value="Mannitol-specific EII, Chain A"/>
    <property type="match status" value="1"/>
</dbReference>
<dbReference type="InterPro" id="IPR036388">
    <property type="entry name" value="WH-like_DNA-bd_sf"/>
</dbReference>
<dbReference type="SUPFAM" id="SSF52794">
    <property type="entry name" value="PTS system IIB component-like"/>
    <property type="match status" value="1"/>
</dbReference>
<name>A0A3N4GQ89_9LACT</name>
<organism evidence="9 10">
    <name type="scientific">Aerococcus agrisoli</name>
    <dbReference type="NCBI Taxonomy" id="2487350"/>
    <lineage>
        <taxon>Bacteria</taxon>
        <taxon>Bacillati</taxon>
        <taxon>Bacillota</taxon>
        <taxon>Bacilli</taxon>
        <taxon>Lactobacillales</taxon>
        <taxon>Aerococcaceae</taxon>
        <taxon>Aerococcus</taxon>
    </lineage>
</organism>
<dbReference type="PROSITE" id="PS51099">
    <property type="entry name" value="PTS_EIIB_TYPE_2"/>
    <property type="match status" value="1"/>
</dbReference>
<feature type="domain" description="PRD" evidence="8">
    <location>
        <begin position="301"/>
        <end position="408"/>
    </location>
</feature>
<dbReference type="PROSITE" id="PS51372">
    <property type="entry name" value="PRD_2"/>
    <property type="match status" value="2"/>
</dbReference>
<dbReference type="GO" id="GO:0006355">
    <property type="term" value="P:regulation of DNA-templated transcription"/>
    <property type="evidence" value="ECO:0007669"/>
    <property type="project" value="InterPro"/>
</dbReference>
<evidence type="ECO:0000259" key="8">
    <source>
        <dbReference type="PROSITE" id="PS51372"/>
    </source>
</evidence>
<dbReference type="Proteomes" id="UP000273977">
    <property type="component" value="Unassembled WGS sequence"/>
</dbReference>
<dbReference type="InterPro" id="IPR003501">
    <property type="entry name" value="PTS_EIIB_2/3"/>
</dbReference>
<dbReference type="InterPro" id="IPR036634">
    <property type="entry name" value="PRD_sf"/>
</dbReference>
<feature type="domain" description="PTS EIIA type-2" evidence="6">
    <location>
        <begin position="521"/>
        <end position="664"/>
    </location>
</feature>
<evidence type="ECO:0000256" key="2">
    <source>
        <dbReference type="ARBA" id="ARBA00022737"/>
    </source>
</evidence>
<dbReference type="InterPro" id="IPR002178">
    <property type="entry name" value="PTS_EIIA_type-2_dom"/>
</dbReference>